<keyword evidence="3" id="KW-1185">Reference proteome</keyword>
<evidence type="ECO:0000313" key="3">
    <source>
        <dbReference type="Proteomes" id="UP000767334"/>
    </source>
</evidence>
<name>A0ABS2FKK1_9CLOT</name>
<evidence type="ECO:0000313" key="2">
    <source>
        <dbReference type="EMBL" id="MBM6820496.1"/>
    </source>
</evidence>
<evidence type="ECO:0000259" key="1">
    <source>
        <dbReference type="Pfam" id="PF07969"/>
    </source>
</evidence>
<dbReference type="InterPro" id="IPR052349">
    <property type="entry name" value="Metallo-hydrolase_Enzymes"/>
</dbReference>
<dbReference type="NCBIfam" id="NF005312">
    <property type="entry name" value="PRK06846.1"/>
    <property type="match status" value="1"/>
</dbReference>
<dbReference type="Proteomes" id="UP000767334">
    <property type="component" value="Unassembled WGS sequence"/>
</dbReference>
<gene>
    <name evidence="2" type="ORF">H6A19_14340</name>
</gene>
<dbReference type="Gene3D" id="3.20.20.140">
    <property type="entry name" value="Metal-dependent hydrolases"/>
    <property type="match status" value="1"/>
</dbReference>
<dbReference type="CDD" id="cd01293">
    <property type="entry name" value="Bact_CD"/>
    <property type="match status" value="1"/>
</dbReference>
<organism evidence="2 3">
    <name type="scientific">Clostridium saudiense</name>
    <dbReference type="NCBI Taxonomy" id="1414720"/>
    <lineage>
        <taxon>Bacteria</taxon>
        <taxon>Bacillati</taxon>
        <taxon>Bacillota</taxon>
        <taxon>Clostridia</taxon>
        <taxon>Eubacteriales</taxon>
        <taxon>Clostridiaceae</taxon>
        <taxon>Clostridium</taxon>
    </lineage>
</organism>
<dbReference type="SUPFAM" id="SSF51556">
    <property type="entry name" value="Metallo-dependent hydrolases"/>
    <property type="match status" value="1"/>
</dbReference>
<reference evidence="2 3" key="1">
    <citation type="journal article" date="2021" name="Sci. Rep.">
        <title>The distribution of antibiotic resistance genes in chicken gut microbiota commensals.</title>
        <authorList>
            <person name="Juricova H."/>
            <person name="Matiasovicova J."/>
            <person name="Kubasova T."/>
            <person name="Cejkova D."/>
            <person name="Rychlik I."/>
        </authorList>
    </citation>
    <scope>NUCLEOTIDE SEQUENCE [LARGE SCALE GENOMIC DNA]</scope>
    <source>
        <strain evidence="2 3">An435</strain>
    </source>
</reference>
<dbReference type="RefSeq" id="WP_204572591.1">
    <property type="nucleotide sequence ID" value="NZ_JACJLL010000120.1"/>
</dbReference>
<sequence length="403" mass="44740">MSWIKNVLLEVGREEISKNDIITKTKKVSLCIEDGIIKEIADDVPENAEEVIDAKGYLAVPSLVDNHIHLDKGHYGGKWKAVVPMNNVAERIVEEQGFLKDFLLETPKKAQALIDLITSNGATFLRVHVNVDPTIELDNLNIIKEVLENNKHKLDYEIVVFPQHGTLTTEYKGLLTKALKDDKVTVIGALDPATIDYDIEKSLKTTFDLAKKYNKEIDIHLHDRGTLGIYEINRIIDYIVSSNLQGKVQISHGLALGDISNNELDTIAKRLKEAKITINTTAPIDTKALSIPILQSHGISVNVVNDNINDHWSPFGTGDLIQRVSRAAEIFSMCDEVSLSEALGLVTNGITPLDKDGKQVWPKVGDKANILFVKAESSAHLVARVCPERVILFKGRFVSGEFR</sequence>
<dbReference type="InterPro" id="IPR013108">
    <property type="entry name" value="Amidohydro_3"/>
</dbReference>
<dbReference type="EMBL" id="JACJLL010000120">
    <property type="protein sequence ID" value="MBM6820496.1"/>
    <property type="molecule type" value="Genomic_DNA"/>
</dbReference>
<dbReference type="PANTHER" id="PTHR32027">
    <property type="entry name" value="CYTOSINE DEAMINASE"/>
    <property type="match status" value="1"/>
</dbReference>
<feature type="domain" description="Amidohydrolase 3" evidence="1">
    <location>
        <begin position="194"/>
        <end position="370"/>
    </location>
</feature>
<accession>A0ABS2FKK1</accession>
<dbReference type="SUPFAM" id="SSF51338">
    <property type="entry name" value="Composite domain of metallo-dependent hydrolases"/>
    <property type="match status" value="1"/>
</dbReference>
<proteinExistence type="predicted"/>
<comment type="caution">
    <text evidence="2">The sequence shown here is derived from an EMBL/GenBank/DDBJ whole genome shotgun (WGS) entry which is preliminary data.</text>
</comment>
<feature type="domain" description="Amidohydrolase 3" evidence="1">
    <location>
        <begin position="50"/>
        <end position="142"/>
    </location>
</feature>
<dbReference type="InterPro" id="IPR032466">
    <property type="entry name" value="Metal_Hydrolase"/>
</dbReference>
<protein>
    <submittedName>
        <fullName evidence="2">Amidohydrolase family protein</fullName>
    </submittedName>
</protein>
<dbReference type="Pfam" id="PF07969">
    <property type="entry name" value="Amidohydro_3"/>
    <property type="match status" value="2"/>
</dbReference>
<dbReference type="PANTHER" id="PTHR32027:SF9">
    <property type="entry name" value="BLL3847 PROTEIN"/>
    <property type="match status" value="1"/>
</dbReference>
<dbReference type="Gene3D" id="2.30.40.10">
    <property type="entry name" value="Urease, subunit C, domain 1"/>
    <property type="match status" value="1"/>
</dbReference>
<dbReference type="InterPro" id="IPR011059">
    <property type="entry name" value="Metal-dep_hydrolase_composite"/>
</dbReference>